<dbReference type="GeneID" id="93648102"/>
<organism evidence="1 2">
    <name type="scientific">Nematocida displodere</name>
    <dbReference type="NCBI Taxonomy" id="1805483"/>
    <lineage>
        <taxon>Eukaryota</taxon>
        <taxon>Fungi</taxon>
        <taxon>Fungi incertae sedis</taxon>
        <taxon>Microsporidia</taxon>
        <taxon>Nematocida</taxon>
    </lineage>
</organism>
<proteinExistence type="predicted"/>
<evidence type="ECO:0000313" key="2">
    <source>
        <dbReference type="Proteomes" id="UP000185944"/>
    </source>
</evidence>
<comment type="caution">
    <text evidence="1">The sequence shown here is derived from an EMBL/GenBank/DDBJ whole genome shotgun (WGS) entry which is preliminary data.</text>
</comment>
<evidence type="ECO:0008006" key="3">
    <source>
        <dbReference type="Google" id="ProtNLM"/>
    </source>
</evidence>
<dbReference type="EMBL" id="LTDL01000037">
    <property type="protein sequence ID" value="OAG30169.1"/>
    <property type="molecule type" value="Genomic_DNA"/>
</dbReference>
<gene>
    <name evidence="1" type="ORF">NEDG_01752</name>
</gene>
<name>A0A177EGP8_9MICR</name>
<dbReference type="AlphaFoldDB" id="A0A177EGP8"/>
<dbReference type="VEuPathDB" id="MicrosporidiaDB:NEDG_01752"/>
<evidence type="ECO:0000313" key="1">
    <source>
        <dbReference type="EMBL" id="OAG30169.1"/>
    </source>
</evidence>
<reference evidence="1 2" key="1">
    <citation type="submission" date="2016-02" db="EMBL/GenBank/DDBJ databases">
        <title>Discovery of a natural microsporidian pathogen with a broad tissue tropism in Caenorhabditis elegans.</title>
        <authorList>
            <person name="Luallen R.J."/>
            <person name="Reinke A.W."/>
            <person name="Tong L."/>
            <person name="Botts M.R."/>
            <person name="Felix M.-A."/>
            <person name="Troemel E.R."/>
        </authorList>
    </citation>
    <scope>NUCLEOTIDE SEQUENCE [LARGE SCALE GENOMIC DNA]</scope>
    <source>
        <strain evidence="1 2">JUm2807</strain>
    </source>
</reference>
<keyword evidence="2" id="KW-1185">Reference proteome</keyword>
<accession>A0A177EGP8</accession>
<dbReference type="OrthoDB" id="2187043at2759"/>
<sequence length="229" mass="25731">MAAASMVDFLADTIKCLSPQKVSLSCTEKDIRISGEKNTELYISIGRSAMFNKFLGSVKLRASDFTKILRECTLFCDIDFSVEDGKARLFVDDGSGCELFMDCPLEETDPINPPAFTPQTVFDLNTQMLKDIHTEEACTVEFLLENTFLRITTTGEIKTVAEQKVTEGFLKRETTQKIFIISSEAFLAVTSICRLLPTRVLMAVEKHLCAFYFYFKDATVILYSQGNLV</sequence>
<protein>
    <recommendedName>
        <fullName evidence="3">Proliferating cell nuclear antigen</fullName>
    </recommendedName>
</protein>
<dbReference type="Proteomes" id="UP000185944">
    <property type="component" value="Unassembled WGS sequence"/>
</dbReference>
<dbReference type="RefSeq" id="XP_067544644.1">
    <property type="nucleotide sequence ID" value="XM_067689170.1"/>
</dbReference>